<gene>
    <name evidence="1" type="ORF">LCGC14_2606730</name>
</gene>
<dbReference type="AlphaFoldDB" id="A0A0F9A716"/>
<sequence>MRIYWNTCLVLFATLLTFSCSVISKQTRKERSVSLPFEILLKEPAKYKGNTVILGGYILEIRNLSDKTMIIVLQSPLQFGDEPGSRDDSKGRFIVTHKGFLDPEIYRKDRKITVAGIIVGLTSEPVDQGTYTYITLQSREIYLWTVYDNNRYWPYDYDPFYPYYYYRRPYYHRHPYYW</sequence>
<evidence type="ECO:0008006" key="2">
    <source>
        <dbReference type="Google" id="ProtNLM"/>
    </source>
</evidence>
<dbReference type="PANTHER" id="PTHR37530">
    <property type="entry name" value="OUTER MEMBRANE PROTEIN SLP"/>
    <property type="match status" value="1"/>
</dbReference>
<dbReference type="PANTHER" id="PTHR37530:SF1">
    <property type="entry name" value="OUTER MEMBRANE PROTEIN SLP"/>
    <property type="match status" value="1"/>
</dbReference>
<comment type="caution">
    <text evidence="1">The sequence shown here is derived from an EMBL/GenBank/DDBJ whole genome shotgun (WGS) entry which is preliminary data.</text>
</comment>
<dbReference type="InterPro" id="IPR004658">
    <property type="entry name" value="OMP_Slp"/>
</dbReference>
<dbReference type="PROSITE" id="PS51257">
    <property type="entry name" value="PROKAR_LIPOPROTEIN"/>
    <property type="match status" value="1"/>
</dbReference>
<organism evidence="1">
    <name type="scientific">marine sediment metagenome</name>
    <dbReference type="NCBI Taxonomy" id="412755"/>
    <lineage>
        <taxon>unclassified sequences</taxon>
        <taxon>metagenomes</taxon>
        <taxon>ecological metagenomes</taxon>
    </lineage>
</organism>
<dbReference type="GO" id="GO:0019867">
    <property type="term" value="C:outer membrane"/>
    <property type="evidence" value="ECO:0007669"/>
    <property type="project" value="InterPro"/>
</dbReference>
<reference evidence="1" key="1">
    <citation type="journal article" date="2015" name="Nature">
        <title>Complex archaea that bridge the gap between prokaryotes and eukaryotes.</title>
        <authorList>
            <person name="Spang A."/>
            <person name="Saw J.H."/>
            <person name="Jorgensen S.L."/>
            <person name="Zaremba-Niedzwiedzka K."/>
            <person name="Martijn J."/>
            <person name="Lind A.E."/>
            <person name="van Eijk R."/>
            <person name="Schleper C."/>
            <person name="Guy L."/>
            <person name="Ettema T.J."/>
        </authorList>
    </citation>
    <scope>NUCLEOTIDE SEQUENCE</scope>
</reference>
<dbReference type="PIRSF" id="PIRSF004982">
    <property type="entry name" value="SlP"/>
    <property type="match status" value="1"/>
</dbReference>
<dbReference type="Pfam" id="PF03843">
    <property type="entry name" value="Slp"/>
    <property type="match status" value="1"/>
</dbReference>
<name>A0A0F9A716_9ZZZZ</name>
<protein>
    <recommendedName>
        <fullName evidence="2">Outer membrane lipoprotein Slp</fullName>
    </recommendedName>
</protein>
<evidence type="ECO:0000313" key="1">
    <source>
        <dbReference type="EMBL" id="KKL05369.1"/>
    </source>
</evidence>
<accession>A0A0F9A716</accession>
<proteinExistence type="predicted"/>
<dbReference type="EMBL" id="LAZR01044146">
    <property type="protein sequence ID" value="KKL05369.1"/>
    <property type="molecule type" value="Genomic_DNA"/>
</dbReference>